<sequence>MSSEEHRAGESLGVRAEPTGNREFRRATVRGAALLFGTLVLATAFIAAYAGALHKPTPRDVPVGVVRDDRAARELTDTVVTRTDQITTFQYADRAAADAALTDRAVYAVLTSNPPDGTPGFTLTTASAAGPIAADLVDQVIGTAAQRAQLPLTVTDRVPVSPDDPRGLVPFYLAIGLVLGGYLGSAVLGISIGTTPATTRRAGLRVAAFAGYAALLGLAGALVTGPLLGVWQTRFASVFAANVLIVFAAATAAAAVQAWLGLLGTGLVILLLVVIGNPGSGGIYPPEFLPGFFAGMHRWNLPGLATDLIKSVAYFQPRAAGWPLVWLAVWALVGLLALFAATVLSRRRADRRVR</sequence>
<feature type="transmembrane region" description="Helical" evidence="5">
    <location>
        <begin position="324"/>
        <end position="344"/>
    </location>
</feature>
<comment type="subcellular location">
    <subcellularLocation>
        <location evidence="1">Membrane</location>
        <topology evidence="1">Multi-pass membrane protein</topology>
    </subcellularLocation>
</comment>
<evidence type="ECO:0000256" key="4">
    <source>
        <dbReference type="ARBA" id="ARBA00023136"/>
    </source>
</evidence>
<organism evidence="6 7">
    <name type="scientific">Micromonospora zhanjiangensis</name>
    <dbReference type="NCBI Taxonomy" id="1522057"/>
    <lineage>
        <taxon>Bacteria</taxon>
        <taxon>Bacillati</taxon>
        <taxon>Actinomycetota</taxon>
        <taxon>Actinomycetes</taxon>
        <taxon>Micromonosporales</taxon>
        <taxon>Micromonosporaceae</taxon>
        <taxon>Micromonospora</taxon>
    </lineage>
</organism>
<feature type="transmembrane region" description="Helical" evidence="5">
    <location>
        <begin position="202"/>
        <end position="223"/>
    </location>
</feature>
<keyword evidence="3 5" id="KW-1133">Transmembrane helix</keyword>
<evidence type="ECO:0000256" key="2">
    <source>
        <dbReference type="ARBA" id="ARBA00022692"/>
    </source>
</evidence>
<evidence type="ECO:0000313" key="7">
    <source>
        <dbReference type="Proteomes" id="UP001595868"/>
    </source>
</evidence>
<keyword evidence="4 5" id="KW-0472">Membrane</keyword>
<keyword evidence="2 5" id="KW-0812">Transmembrane</keyword>
<dbReference type="PANTHER" id="PTHR43077">
    <property type="entry name" value="TRANSPORT PERMEASE YVFS-RELATED"/>
    <property type="match status" value="1"/>
</dbReference>
<name>A0ABV8KT04_9ACTN</name>
<evidence type="ECO:0000256" key="5">
    <source>
        <dbReference type="SAM" id="Phobius"/>
    </source>
</evidence>
<feature type="transmembrane region" description="Helical" evidence="5">
    <location>
        <begin position="235"/>
        <end position="255"/>
    </location>
</feature>
<accession>A0ABV8KT04</accession>
<reference evidence="7" key="1">
    <citation type="journal article" date="2019" name="Int. J. Syst. Evol. Microbiol.">
        <title>The Global Catalogue of Microorganisms (GCM) 10K type strain sequencing project: providing services to taxonomists for standard genome sequencing and annotation.</title>
        <authorList>
            <consortium name="The Broad Institute Genomics Platform"/>
            <consortium name="The Broad Institute Genome Sequencing Center for Infectious Disease"/>
            <person name="Wu L."/>
            <person name="Ma J."/>
        </authorList>
    </citation>
    <scope>NUCLEOTIDE SEQUENCE [LARGE SCALE GENOMIC DNA]</scope>
    <source>
        <strain evidence="7">2902at01</strain>
    </source>
</reference>
<dbReference type="RefSeq" id="WP_377549441.1">
    <property type="nucleotide sequence ID" value="NZ_JBHSBN010000018.1"/>
</dbReference>
<evidence type="ECO:0000313" key="6">
    <source>
        <dbReference type="EMBL" id="MFC4108761.1"/>
    </source>
</evidence>
<dbReference type="PANTHER" id="PTHR43077:SF10">
    <property type="entry name" value="TRANSPORT PERMEASE PROTEIN"/>
    <property type="match status" value="1"/>
</dbReference>
<dbReference type="Proteomes" id="UP001595868">
    <property type="component" value="Unassembled WGS sequence"/>
</dbReference>
<comment type="caution">
    <text evidence="6">The sequence shown here is derived from an EMBL/GenBank/DDBJ whole genome shotgun (WGS) entry which is preliminary data.</text>
</comment>
<dbReference type="InterPro" id="IPR051328">
    <property type="entry name" value="T7SS_ABC-Transporter"/>
</dbReference>
<dbReference type="EMBL" id="JBHSBN010000018">
    <property type="protein sequence ID" value="MFC4108761.1"/>
    <property type="molecule type" value="Genomic_DNA"/>
</dbReference>
<evidence type="ECO:0008006" key="8">
    <source>
        <dbReference type="Google" id="ProtNLM"/>
    </source>
</evidence>
<feature type="transmembrane region" description="Helical" evidence="5">
    <location>
        <begin position="32"/>
        <end position="52"/>
    </location>
</feature>
<proteinExistence type="predicted"/>
<feature type="transmembrane region" description="Helical" evidence="5">
    <location>
        <begin position="262"/>
        <end position="284"/>
    </location>
</feature>
<feature type="transmembrane region" description="Helical" evidence="5">
    <location>
        <begin position="169"/>
        <end position="190"/>
    </location>
</feature>
<evidence type="ECO:0000256" key="3">
    <source>
        <dbReference type="ARBA" id="ARBA00022989"/>
    </source>
</evidence>
<evidence type="ECO:0000256" key="1">
    <source>
        <dbReference type="ARBA" id="ARBA00004141"/>
    </source>
</evidence>
<keyword evidence="7" id="KW-1185">Reference proteome</keyword>
<gene>
    <name evidence="6" type="ORF">ACFOX0_22855</name>
</gene>
<protein>
    <recommendedName>
        <fullName evidence="8">DUF3533 domain-containing protein</fullName>
    </recommendedName>
</protein>